<sequence>MPSLAPLVLFALFSVSADAIQCYNEQIPLNMTPSKTVDCNTLRSNQNDPVHVACLKVVDFNTMTVTRYCSTDNCVGGPCTNITTNNSPQMHCCCTGDRCNAANSLGAPAVLLGTLLTGLLLRSF</sequence>
<evidence type="ECO:0000313" key="3">
    <source>
        <dbReference type="Proteomes" id="UP001175271"/>
    </source>
</evidence>
<dbReference type="AlphaFoldDB" id="A0AA39HPW1"/>
<organism evidence="2 3">
    <name type="scientific">Steinernema hermaphroditum</name>
    <dbReference type="NCBI Taxonomy" id="289476"/>
    <lineage>
        <taxon>Eukaryota</taxon>
        <taxon>Metazoa</taxon>
        <taxon>Ecdysozoa</taxon>
        <taxon>Nematoda</taxon>
        <taxon>Chromadorea</taxon>
        <taxon>Rhabditida</taxon>
        <taxon>Tylenchina</taxon>
        <taxon>Panagrolaimomorpha</taxon>
        <taxon>Strongyloidoidea</taxon>
        <taxon>Steinernematidae</taxon>
        <taxon>Steinernema</taxon>
    </lineage>
</organism>
<keyword evidence="3" id="KW-1185">Reference proteome</keyword>
<keyword evidence="1" id="KW-0732">Signal</keyword>
<protein>
    <recommendedName>
        <fullName evidence="4">UPAR/Ly6 domain-containing protein</fullName>
    </recommendedName>
</protein>
<evidence type="ECO:0008006" key="4">
    <source>
        <dbReference type="Google" id="ProtNLM"/>
    </source>
</evidence>
<comment type="caution">
    <text evidence="2">The sequence shown here is derived from an EMBL/GenBank/DDBJ whole genome shotgun (WGS) entry which is preliminary data.</text>
</comment>
<dbReference type="EMBL" id="JAUCMV010000003">
    <property type="protein sequence ID" value="KAK0409866.1"/>
    <property type="molecule type" value="Genomic_DNA"/>
</dbReference>
<name>A0AA39HPW1_9BILA</name>
<reference evidence="2" key="1">
    <citation type="submission" date="2023-06" db="EMBL/GenBank/DDBJ databases">
        <title>Genomic analysis of the entomopathogenic nematode Steinernema hermaphroditum.</title>
        <authorList>
            <person name="Schwarz E.M."/>
            <person name="Heppert J.K."/>
            <person name="Baniya A."/>
            <person name="Schwartz H.T."/>
            <person name="Tan C.-H."/>
            <person name="Antoshechkin I."/>
            <person name="Sternberg P.W."/>
            <person name="Goodrich-Blair H."/>
            <person name="Dillman A.R."/>
        </authorList>
    </citation>
    <scope>NUCLEOTIDE SEQUENCE</scope>
    <source>
        <strain evidence="2">PS9179</strain>
        <tissue evidence="2">Whole animal</tissue>
    </source>
</reference>
<evidence type="ECO:0000313" key="2">
    <source>
        <dbReference type="EMBL" id="KAK0409866.1"/>
    </source>
</evidence>
<evidence type="ECO:0000256" key="1">
    <source>
        <dbReference type="SAM" id="SignalP"/>
    </source>
</evidence>
<proteinExistence type="predicted"/>
<gene>
    <name evidence="2" type="ORF">QR680_004805</name>
</gene>
<feature type="chain" id="PRO_5041396203" description="UPAR/Ly6 domain-containing protein" evidence="1">
    <location>
        <begin position="20"/>
        <end position="124"/>
    </location>
</feature>
<dbReference type="Proteomes" id="UP001175271">
    <property type="component" value="Unassembled WGS sequence"/>
</dbReference>
<feature type="signal peptide" evidence="1">
    <location>
        <begin position="1"/>
        <end position="19"/>
    </location>
</feature>
<accession>A0AA39HPW1</accession>